<name>A0A438MXT2_EXOME</name>
<accession>A0A438MXT2</accession>
<comment type="caution">
    <text evidence="1">The sequence shown here is derived from an EMBL/GenBank/DDBJ whole genome shotgun (WGS) entry which is preliminary data.</text>
</comment>
<evidence type="ECO:0000313" key="1">
    <source>
        <dbReference type="EMBL" id="RVX68562.1"/>
    </source>
</evidence>
<proteinExistence type="predicted"/>
<evidence type="ECO:0008006" key="3">
    <source>
        <dbReference type="Google" id="ProtNLM"/>
    </source>
</evidence>
<gene>
    <name evidence="1" type="ORF">B0A52_07986</name>
</gene>
<reference evidence="1 2" key="1">
    <citation type="submission" date="2017-03" db="EMBL/GenBank/DDBJ databases">
        <title>Genomes of endolithic fungi from Antarctica.</title>
        <authorList>
            <person name="Coleine C."/>
            <person name="Masonjones S."/>
            <person name="Stajich J.E."/>
        </authorList>
    </citation>
    <scope>NUCLEOTIDE SEQUENCE [LARGE SCALE GENOMIC DNA]</scope>
    <source>
        <strain evidence="1 2">CCFEE 6314</strain>
    </source>
</reference>
<sequence>MVGPYLLVVNSRPIPESGTDDALWEKCGTTTRATFYRETHDFPGASKENKNPRNFLAVYQTDFEESLETKNFKEKVRPGSDLFPKKFATGENGDFDVRNYKLLVDYDPKKIGEVPPPFMATVEMETDDEAGLNKWYEEEHLELLSKLPGYRRSARYTLGPVSALSKTKASKYLAIHELDSLKGLESKEAETANTTPQSIKHITTSKVFIARGWELIHSEGF</sequence>
<organism evidence="1 2">
    <name type="scientific">Exophiala mesophila</name>
    <name type="common">Black yeast-like fungus</name>
    <dbReference type="NCBI Taxonomy" id="212818"/>
    <lineage>
        <taxon>Eukaryota</taxon>
        <taxon>Fungi</taxon>
        <taxon>Dikarya</taxon>
        <taxon>Ascomycota</taxon>
        <taxon>Pezizomycotina</taxon>
        <taxon>Eurotiomycetes</taxon>
        <taxon>Chaetothyriomycetidae</taxon>
        <taxon>Chaetothyriales</taxon>
        <taxon>Herpotrichiellaceae</taxon>
        <taxon>Exophiala</taxon>
    </lineage>
</organism>
<dbReference type="AlphaFoldDB" id="A0A438MXT2"/>
<evidence type="ECO:0000313" key="2">
    <source>
        <dbReference type="Proteomes" id="UP000288859"/>
    </source>
</evidence>
<protein>
    <recommendedName>
        <fullName evidence="3">EthD domain-containing protein</fullName>
    </recommendedName>
</protein>
<dbReference type="EMBL" id="NAJM01000037">
    <property type="protein sequence ID" value="RVX68562.1"/>
    <property type="molecule type" value="Genomic_DNA"/>
</dbReference>
<dbReference type="Proteomes" id="UP000288859">
    <property type="component" value="Unassembled WGS sequence"/>
</dbReference>
<dbReference type="VEuPathDB" id="FungiDB:PV10_02299"/>
<dbReference type="OrthoDB" id="2851338at2759"/>